<gene>
    <name evidence="1" type="ORF">RO21_09060</name>
</gene>
<sequence>MNELQNDHSFAPIQQTLQLRCKTARGGISSLALGLGKCEKKLANELNINVEQNKLGFMDAVQLIVLTESRNVVEMMAREVGCTLLPMPECKRNPVDQLREVLNLSSQAGQLCGKYSRSISPDSELGENLSRKEIHELLDILNRLQDSVQCLKWELGQ</sequence>
<dbReference type="EMBL" id="JWIZ01000059">
    <property type="protein sequence ID" value="KMK50925.1"/>
    <property type="molecule type" value="Genomic_DNA"/>
</dbReference>
<accession>A0A0J5P5C0</accession>
<protein>
    <submittedName>
        <fullName evidence="1">Uncharacterized protein</fullName>
    </submittedName>
</protein>
<dbReference type="Pfam" id="PF06892">
    <property type="entry name" value="Phage_CP76"/>
    <property type="match status" value="1"/>
</dbReference>
<dbReference type="STRING" id="67855.RO21_09060"/>
<comment type="caution">
    <text evidence="1">The sequence shown here is derived from an EMBL/GenBank/DDBJ whole genome shotgun (WGS) entry which is preliminary data.</text>
</comment>
<reference evidence="1 2" key="1">
    <citation type="submission" date="2014-12" db="EMBL/GenBank/DDBJ databases">
        <title>Reclassification of Actinobacillus muris as Muribacter muris.</title>
        <authorList>
            <person name="Christensen H."/>
            <person name="Nicklas W."/>
            <person name="Bisgaard M."/>
        </authorList>
    </citation>
    <scope>NUCLEOTIDE SEQUENCE [LARGE SCALE GENOMIC DNA]</scope>
    <source>
        <strain evidence="1 2">Ackerman80-443D</strain>
    </source>
</reference>
<keyword evidence="2" id="KW-1185">Reference proteome</keyword>
<dbReference type="Proteomes" id="UP000036270">
    <property type="component" value="Unassembled WGS sequence"/>
</dbReference>
<proteinExistence type="predicted"/>
<dbReference type="PATRIC" id="fig|67855.3.peg.1896"/>
<evidence type="ECO:0000313" key="1">
    <source>
        <dbReference type="EMBL" id="KMK50925.1"/>
    </source>
</evidence>
<dbReference type="AlphaFoldDB" id="A0A0J5P5C0"/>
<dbReference type="RefSeq" id="WP_047977466.1">
    <property type="nucleotide sequence ID" value="NZ_JWIZ01000059.1"/>
</dbReference>
<name>A0A0J5P5C0_9PAST</name>
<evidence type="ECO:0000313" key="2">
    <source>
        <dbReference type="Proteomes" id="UP000036270"/>
    </source>
</evidence>
<dbReference type="InterPro" id="IPR009679">
    <property type="entry name" value="Phage_186_CII-like"/>
</dbReference>
<dbReference type="GO" id="GO:0003677">
    <property type="term" value="F:DNA binding"/>
    <property type="evidence" value="ECO:0007669"/>
    <property type="project" value="InterPro"/>
</dbReference>
<organism evidence="1 2">
    <name type="scientific">Muribacter muris</name>
    <dbReference type="NCBI Taxonomy" id="67855"/>
    <lineage>
        <taxon>Bacteria</taxon>
        <taxon>Pseudomonadati</taxon>
        <taxon>Pseudomonadota</taxon>
        <taxon>Gammaproteobacteria</taxon>
        <taxon>Pasteurellales</taxon>
        <taxon>Pasteurellaceae</taxon>
        <taxon>Muribacter</taxon>
    </lineage>
</organism>